<name>A0A1I0X2X0_9PSEU</name>
<feature type="region of interest" description="Disordered" evidence="1">
    <location>
        <begin position="59"/>
        <end position="112"/>
    </location>
</feature>
<dbReference type="EMBL" id="FOKG01000002">
    <property type="protein sequence ID" value="SFA94728.1"/>
    <property type="molecule type" value="Genomic_DNA"/>
</dbReference>
<feature type="domain" description="DUF8129" evidence="2">
    <location>
        <begin position="6"/>
        <end position="61"/>
    </location>
</feature>
<evidence type="ECO:0000256" key="1">
    <source>
        <dbReference type="SAM" id="MobiDB-lite"/>
    </source>
</evidence>
<feature type="compositionally biased region" description="Basic and acidic residues" evidence="1">
    <location>
        <begin position="102"/>
        <end position="112"/>
    </location>
</feature>
<keyword evidence="4" id="KW-1185">Reference proteome</keyword>
<reference evidence="4" key="1">
    <citation type="submission" date="2016-10" db="EMBL/GenBank/DDBJ databases">
        <authorList>
            <person name="Varghese N."/>
            <person name="Submissions S."/>
        </authorList>
    </citation>
    <scope>NUCLEOTIDE SEQUENCE [LARGE SCALE GENOMIC DNA]</scope>
    <source>
        <strain evidence="4">CGMCC 4.3568</strain>
    </source>
</reference>
<sequence>MLEHDNLPLPDYDHLPQSSLMHRIRSLSEDQLETLLEYEEAHANRVAVVEMLQARRAELREGATPSAGDQSVQPENAGPPAGGSRVSPDSAATPSAPPRHGVYHESPSRQRP</sequence>
<evidence type="ECO:0000313" key="4">
    <source>
        <dbReference type="Proteomes" id="UP000243799"/>
    </source>
</evidence>
<dbReference type="InterPro" id="IPR058442">
    <property type="entry name" value="DUF8129"/>
</dbReference>
<evidence type="ECO:0000259" key="2">
    <source>
        <dbReference type="Pfam" id="PF26450"/>
    </source>
</evidence>
<protein>
    <recommendedName>
        <fullName evidence="2">DUF8129 domain-containing protein</fullName>
    </recommendedName>
</protein>
<dbReference type="RefSeq" id="WP_091670730.1">
    <property type="nucleotide sequence ID" value="NZ_FOKG01000002.1"/>
</dbReference>
<dbReference type="OrthoDB" id="5187212at2"/>
<dbReference type="Proteomes" id="UP000243799">
    <property type="component" value="Unassembled WGS sequence"/>
</dbReference>
<accession>A0A1I0X2X0</accession>
<dbReference type="Pfam" id="PF26450">
    <property type="entry name" value="DUF8129"/>
    <property type="match status" value="1"/>
</dbReference>
<proteinExistence type="predicted"/>
<gene>
    <name evidence="3" type="ORF">SAMN05216266_102391</name>
</gene>
<dbReference type="AlphaFoldDB" id="A0A1I0X2X0"/>
<evidence type="ECO:0000313" key="3">
    <source>
        <dbReference type="EMBL" id="SFA94728.1"/>
    </source>
</evidence>
<dbReference type="STRING" id="490629.SAMN05216266_102391"/>
<organism evidence="3 4">
    <name type="scientific">Amycolatopsis marina</name>
    <dbReference type="NCBI Taxonomy" id="490629"/>
    <lineage>
        <taxon>Bacteria</taxon>
        <taxon>Bacillati</taxon>
        <taxon>Actinomycetota</taxon>
        <taxon>Actinomycetes</taxon>
        <taxon>Pseudonocardiales</taxon>
        <taxon>Pseudonocardiaceae</taxon>
        <taxon>Amycolatopsis</taxon>
    </lineage>
</organism>